<keyword evidence="1" id="KW-0472">Membrane</keyword>
<reference evidence="4" key="1">
    <citation type="journal article" date="2019" name="Int. J. Syst. Evol. Microbiol.">
        <title>The Global Catalogue of Microorganisms (GCM) 10K type strain sequencing project: providing services to taxonomists for standard genome sequencing and annotation.</title>
        <authorList>
            <consortium name="The Broad Institute Genomics Platform"/>
            <consortium name="The Broad Institute Genome Sequencing Center for Infectious Disease"/>
            <person name="Wu L."/>
            <person name="Ma J."/>
        </authorList>
    </citation>
    <scope>NUCLEOTIDE SEQUENCE [LARGE SCALE GENOMIC DNA]</scope>
    <source>
        <strain evidence="4">KCTC 42739</strain>
    </source>
</reference>
<evidence type="ECO:0000256" key="1">
    <source>
        <dbReference type="SAM" id="Phobius"/>
    </source>
</evidence>
<feature type="transmembrane region" description="Helical" evidence="1">
    <location>
        <begin position="88"/>
        <end position="109"/>
    </location>
</feature>
<protein>
    <submittedName>
        <fullName evidence="3">Acyltransferase family protein</fullName>
        <ecNumber evidence="3">2.3.-.-</ecNumber>
    </submittedName>
</protein>
<keyword evidence="1" id="KW-1133">Transmembrane helix</keyword>
<feature type="transmembrane region" description="Helical" evidence="1">
    <location>
        <begin position="46"/>
        <end position="67"/>
    </location>
</feature>
<dbReference type="InterPro" id="IPR002656">
    <property type="entry name" value="Acyl_transf_3_dom"/>
</dbReference>
<dbReference type="PANTHER" id="PTHR23028:SF131">
    <property type="entry name" value="BLR2367 PROTEIN"/>
    <property type="match status" value="1"/>
</dbReference>
<organism evidence="3 4">
    <name type="scientific">Sphingomonas hylomeconis</name>
    <dbReference type="NCBI Taxonomy" id="1395958"/>
    <lineage>
        <taxon>Bacteria</taxon>
        <taxon>Pseudomonadati</taxon>
        <taxon>Pseudomonadota</taxon>
        <taxon>Alphaproteobacteria</taxon>
        <taxon>Sphingomonadales</taxon>
        <taxon>Sphingomonadaceae</taxon>
        <taxon>Sphingomonas</taxon>
    </lineage>
</organism>
<name>A0ABV7SV45_9SPHN</name>
<dbReference type="InterPro" id="IPR050879">
    <property type="entry name" value="Acyltransferase_3"/>
</dbReference>
<evidence type="ECO:0000259" key="2">
    <source>
        <dbReference type="Pfam" id="PF01757"/>
    </source>
</evidence>
<feature type="transmembrane region" description="Helical" evidence="1">
    <location>
        <begin position="150"/>
        <end position="170"/>
    </location>
</feature>
<evidence type="ECO:0000313" key="4">
    <source>
        <dbReference type="Proteomes" id="UP001595713"/>
    </source>
</evidence>
<dbReference type="GO" id="GO:0016746">
    <property type="term" value="F:acyltransferase activity"/>
    <property type="evidence" value="ECO:0007669"/>
    <property type="project" value="UniProtKB-KW"/>
</dbReference>
<feature type="transmembrane region" description="Helical" evidence="1">
    <location>
        <begin position="257"/>
        <end position="273"/>
    </location>
</feature>
<dbReference type="Proteomes" id="UP001595713">
    <property type="component" value="Unassembled WGS sequence"/>
</dbReference>
<keyword evidence="3" id="KW-0808">Transferase</keyword>
<dbReference type="RefSeq" id="WP_261295355.1">
    <property type="nucleotide sequence ID" value="NZ_JANQBK010000015.1"/>
</dbReference>
<keyword evidence="1" id="KW-0812">Transmembrane</keyword>
<dbReference type="PANTHER" id="PTHR23028">
    <property type="entry name" value="ACETYLTRANSFERASE"/>
    <property type="match status" value="1"/>
</dbReference>
<feature type="domain" description="Acyltransferase 3" evidence="2">
    <location>
        <begin position="14"/>
        <end position="314"/>
    </location>
</feature>
<feature type="transmembrane region" description="Helical" evidence="1">
    <location>
        <begin position="177"/>
        <end position="197"/>
    </location>
</feature>
<gene>
    <name evidence="3" type="ORF">ACFONA_08125</name>
</gene>
<sequence>MTADPLAVRRHHFVALDSWRGICAIAVAMGHLKTNGFLSQLAFSSMTYRFVDFFFVLSGFVIAHAARDQLTENWRHVWSFLIRRIGRLWPLHATVLGMFVIYQLVLLGVSRLGIDTGEVAFSDKYSLSYIPANLLLVQAWNTLPSTSWNIPAWSISAEFAAYLLFAFLFTAFHRFGAYAFVVVGLACGYIIAGAYGPRATFDFGVPRCLFGFSTGVLVNAIWRQRPALRIPCPDVIEVAALIVTVAAVTWLPFYYGILVVPVFAVVIFLYAYEQGVVSRILRGKAGQFVGQRSYSIYMVHMVVSVGLLSVAAIAPKLGIHGFRLGQASPGNTGIVGPPALMDLLLIGYLAVTVALAAITYALVEVPARNRAARFAKFDRHRSPVRPAPNPVSS</sequence>
<dbReference type="EC" id="2.3.-.-" evidence="3"/>
<dbReference type="EMBL" id="JBHRXP010000003">
    <property type="protein sequence ID" value="MFC3580132.1"/>
    <property type="molecule type" value="Genomic_DNA"/>
</dbReference>
<accession>A0ABV7SV45</accession>
<feature type="transmembrane region" description="Helical" evidence="1">
    <location>
        <begin position="294"/>
        <end position="314"/>
    </location>
</feature>
<feature type="transmembrane region" description="Helical" evidence="1">
    <location>
        <begin position="343"/>
        <end position="363"/>
    </location>
</feature>
<keyword evidence="4" id="KW-1185">Reference proteome</keyword>
<evidence type="ECO:0000313" key="3">
    <source>
        <dbReference type="EMBL" id="MFC3580132.1"/>
    </source>
</evidence>
<keyword evidence="3" id="KW-0012">Acyltransferase</keyword>
<proteinExistence type="predicted"/>
<comment type="caution">
    <text evidence="3">The sequence shown here is derived from an EMBL/GenBank/DDBJ whole genome shotgun (WGS) entry which is preliminary data.</text>
</comment>
<dbReference type="Pfam" id="PF01757">
    <property type="entry name" value="Acyl_transf_3"/>
    <property type="match status" value="1"/>
</dbReference>